<reference evidence="2" key="1">
    <citation type="journal article" date="2011" name="Nat. Biotechnol.">
        <title>The genomic sequence of the Chinese hamster ovary (CHO)-K1 cell line.</title>
        <authorList>
            <person name="Xu X."/>
            <person name="Nagarajan H."/>
            <person name="Lewis N.E."/>
            <person name="Pan S."/>
            <person name="Cai Z."/>
            <person name="Liu X."/>
            <person name="Chen W."/>
            <person name="Xie M."/>
            <person name="Wang W."/>
            <person name="Hammond S."/>
            <person name="Andersen M.R."/>
            <person name="Neff N."/>
            <person name="Passarelli B."/>
            <person name="Koh W."/>
            <person name="Fan H.C."/>
            <person name="Wang J."/>
            <person name="Gui Y."/>
            <person name="Lee K.H."/>
            <person name="Betenbaugh M.J."/>
            <person name="Quake S.R."/>
            <person name="Famili I."/>
            <person name="Palsson B.O."/>
            <person name="Wang J."/>
        </authorList>
    </citation>
    <scope>NUCLEOTIDE SEQUENCE [LARGE SCALE GENOMIC DNA]</scope>
    <source>
        <strain evidence="2">CHO K1 cell line</strain>
    </source>
</reference>
<dbReference type="AlphaFoldDB" id="G3IHG8"/>
<evidence type="ECO:0000313" key="1">
    <source>
        <dbReference type="EMBL" id="EGW13404.1"/>
    </source>
</evidence>
<dbReference type="Proteomes" id="UP000001075">
    <property type="component" value="Unassembled WGS sequence"/>
</dbReference>
<dbReference type="EMBL" id="JH002778">
    <property type="protein sequence ID" value="EGW13404.1"/>
    <property type="molecule type" value="Genomic_DNA"/>
</dbReference>
<gene>
    <name evidence="1" type="ORF">I79_023258</name>
</gene>
<organism evidence="1 2">
    <name type="scientific">Cricetulus griseus</name>
    <name type="common">Chinese hamster</name>
    <name type="synonym">Cricetulus barabensis griseus</name>
    <dbReference type="NCBI Taxonomy" id="10029"/>
    <lineage>
        <taxon>Eukaryota</taxon>
        <taxon>Metazoa</taxon>
        <taxon>Chordata</taxon>
        <taxon>Craniata</taxon>
        <taxon>Vertebrata</taxon>
        <taxon>Euteleostomi</taxon>
        <taxon>Mammalia</taxon>
        <taxon>Eutheria</taxon>
        <taxon>Euarchontoglires</taxon>
        <taxon>Glires</taxon>
        <taxon>Rodentia</taxon>
        <taxon>Myomorpha</taxon>
        <taxon>Muroidea</taxon>
        <taxon>Cricetidae</taxon>
        <taxon>Cricetinae</taxon>
        <taxon>Cricetulus</taxon>
    </lineage>
</organism>
<protein>
    <submittedName>
        <fullName evidence="1">Uncharacterized protein</fullName>
    </submittedName>
</protein>
<dbReference type="PROSITE" id="PS51257">
    <property type="entry name" value="PROKAR_LIPOPROTEIN"/>
    <property type="match status" value="1"/>
</dbReference>
<dbReference type="InParanoid" id="G3IHG8"/>
<sequence>MRSSPVSSTPPWPLNQLLLPGSFTACVPALTSFDDKLCCGSVSQNKPFPPQLAFGHSVSSQQ</sequence>
<evidence type="ECO:0000313" key="2">
    <source>
        <dbReference type="Proteomes" id="UP000001075"/>
    </source>
</evidence>
<name>G3IHG8_CRIGR</name>
<proteinExistence type="predicted"/>
<accession>G3IHG8</accession>